<comment type="similarity">
    <text evidence="7 8">Belongs to the adenylosuccinate synthetase family.</text>
</comment>
<organism evidence="9 10">
    <name type="scientific">Candidatus Komeilibacteria bacterium RIFCSPLOWO2_01_FULL_52_15</name>
    <dbReference type="NCBI Taxonomy" id="1798551"/>
    <lineage>
        <taxon>Bacteria</taxon>
        <taxon>Candidatus Komeiliibacteriota</taxon>
    </lineage>
</organism>
<feature type="binding site" description="in other chain" evidence="7">
    <location>
        <position position="365"/>
    </location>
    <ligand>
        <name>IMP</name>
        <dbReference type="ChEBI" id="CHEBI:58053"/>
        <note>ligand shared between dimeric partners</note>
    </ligand>
</feature>
<dbReference type="EMBL" id="MHKM01000005">
    <property type="protein sequence ID" value="OGY92032.1"/>
    <property type="molecule type" value="Genomic_DNA"/>
</dbReference>
<dbReference type="SMART" id="SM00788">
    <property type="entry name" value="Adenylsucc_synt"/>
    <property type="match status" value="1"/>
</dbReference>
<dbReference type="InterPro" id="IPR042109">
    <property type="entry name" value="Adenylosuccinate_synth_dom1"/>
</dbReference>
<feature type="binding site" evidence="7">
    <location>
        <begin position="20"/>
        <end position="26"/>
    </location>
    <ligand>
        <name>GTP</name>
        <dbReference type="ChEBI" id="CHEBI:37565"/>
    </ligand>
</feature>
<dbReference type="Gene3D" id="3.40.440.10">
    <property type="entry name" value="Adenylosuccinate Synthetase, subunit A, domain 1"/>
    <property type="match status" value="1"/>
</dbReference>
<feature type="binding site" evidence="7">
    <location>
        <begin position="489"/>
        <end position="491"/>
    </location>
    <ligand>
        <name>GTP</name>
        <dbReference type="ChEBI" id="CHEBI:37565"/>
    </ligand>
</feature>
<dbReference type="Proteomes" id="UP000178248">
    <property type="component" value="Unassembled WGS sequence"/>
</dbReference>
<keyword evidence="3 7" id="KW-0547">Nucleotide-binding</keyword>
<comment type="catalytic activity">
    <reaction evidence="7 8">
        <text>IMP + L-aspartate + GTP = N(6)-(1,2-dicarboxyethyl)-AMP + GDP + phosphate + 2 H(+)</text>
        <dbReference type="Rhea" id="RHEA:15753"/>
        <dbReference type="ChEBI" id="CHEBI:15378"/>
        <dbReference type="ChEBI" id="CHEBI:29991"/>
        <dbReference type="ChEBI" id="CHEBI:37565"/>
        <dbReference type="ChEBI" id="CHEBI:43474"/>
        <dbReference type="ChEBI" id="CHEBI:57567"/>
        <dbReference type="ChEBI" id="CHEBI:58053"/>
        <dbReference type="ChEBI" id="CHEBI:58189"/>
        <dbReference type="EC" id="6.3.4.4"/>
    </reaction>
</comment>
<reference evidence="9 10" key="1">
    <citation type="journal article" date="2016" name="Nat. Commun.">
        <title>Thousands of microbial genomes shed light on interconnected biogeochemical processes in an aquifer system.</title>
        <authorList>
            <person name="Anantharaman K."/>
            <person name="Brown C.T."/>
            <person name="Hug L.A."/>
            <person name="Sharon I."/>
            <person name="Castelle C.J."/>
            <person name="Probst A.J."/>
            <person name="Thomas B.C."/>
            <person name="Singh A."/>
            <person name="Wilkins M.J."/>
            <person name="Karaoz U."/>
            <person name="Brodie E.L."/>
            <person name="Williams K.H."/>
            <person name="Hubbard S.S."/>
            <person name="Banfield J.F."/>
        </authorList>
    </citation>
    <scope>NUCLEOTIDE SEQUENCE [LARGE SCALE GENOMIC DNA]</scope>
</reference>
<keyword evidence="5 7" id="KW-0460">Magnesium</keyword>
<feature type="active site" description="Proton donor" evidence="7">
    <location>
        <position position="50"/>
    </location>
</feature>
<feature type="binding site" evidence="7">
    <location>
        <position position="367"/>
    </location>
    <ligand>
        <name>GTP</name>
        <dbReference type="ChEBI" id="CHEBI:37565"/>
    </ligand>
</feature>
<keyword evidence="4 7" id="KW-0658">Purine biosynthesis</keyword>
<comment type="subunit">
    <text evidence="7">Homodimer.</text>
</comment>
<feature type="binding site" evidence="7">
    <location>
        <position position="49"/>
    </location>
    <ligand>
        <name>Mg(2+)</name>
        <dbReference type="ChEBI" id="CHEBI:18420"/>
    </ligand>
</feature>
<feature type="binding site" evidence="7">
    <location>
        <begin position="49"/>
        <end position="51"/>
    </location>
    <ligand>
        <name>GTP</name>
        <dbReference type="ChEBI" id="CHEBI:37565"/>
    </ligand>
</feature>
<evidence type="ECO:0000256" key="1">
    <source>
        <dbReference type="ARBA" id="ARBA00022598"/>
    </source>
</evidence>
<feature type="binding site" evidence="7">
    <location>
        <begin position="361"/>
        <end position="367"/>
    </location>
    <ligand>
        <name>substrate</name>
    </ligand>
</feature>
<comment type="function">
    <text evidence="7">Plays an important role in the de novo pathway of purine nucleotide biosynthesis. Catalyzes the first committed step in the biosynthesis of AMP from IMP.</text>
</comment>
<dbReference type="GO" id="GO:0005737">
    <property type="term" value="C:cytoplasm"/>
    <property type="evidence" value="ECO:0007669"/>
    <property type="project" value="UniProtKB-SubCell"/>
</dbReference>
<dbReference type="PANTHER" id="PTHR11846">
    <property type="entry name" value="ADENYLOSUCCINATE SYNTHETASE"/>
    <property type="match status" value="1"/>
</dbReference>
<feature type="binding site" evidence="7">
    <location>
        <position position="153"/>
    </location>
    <ligand>
        <name>IMP</name>
        <dbReference type="ChEBI" id="CHEBI:58053"/>
        <note>ligand shared between dimeric partners</note>
    </ligand>
</feature>
<evidence type="ECO:0000256" key="6">
    <source>
        <dbReference type="ARBA" id="ARBA00023134"/>
    </source>
</evidence>
<dbReference type="GO" id="GO:0000287">
    <property type="term" value="F:magnesium ion binding"/>
    <property type="evidence" value="ECO:0007669"/>
    <property type="project" value="UniProtKB-UniRule"/>
</dbReference>
<keyword evidence="2 7" id="KW-0479">Metal-binding</keyword>
<dbReference type="PROSITE" id="PS01266">
    <property type="entry name" value="ADENYLOSUCCIN_SYN_1"/>
    <property type="match status" value="1"/>
</dbReference>
<dbReference type="InterPro" id="IPR027417">
    <property type="entry name" value="P-loop_NTPase"/>
</dbReference>
<evidence type="ECO:0000256" key="2">
    <source>
        <dbReference type="ARBA" id="ARBA00022723"/>
    </source>
</evidence>
<dbReference type="HAMAP" id="MF_00011">
    <property type="entry name" value="Adenylosucc_synth"/>
    <property type="match status" value="1"/>
</dbReference>
<dbReference type="STRING" id="1798551.A3B30_01630"/>
<dbReference type="InterPro" id="IPR042111">
    <property type="entry name" value="Adenylosuccinate_synth_dom3"/>
</dbReference>
<evidence type="ECO:0000256" key="5">
    <source>
        <dbReference type="ARBA" id="ARBA00022842"/>
    </source>
</evidence>
<dbReference type="Pfam" id="PF00709">
    <property type="entry name" value="Adenylsucc_synt"/>
    <property type="match status" value="1"/>
</dbReference>
<feature type="binding site" description="in other chain" evidence="7">
    <location>
        <position position="255"/>
    </location>
    <ligand>
        <name>IMP</name>
        <dbReference type="ChEBI" id="CHEBI:58053"/>
        <note>ligand shared between dimeric partners</note>
    </ligand>
</feature>
<dbReference type="GO" id="GO:0046040">
    <property type="term" value="P:IMP metabolic process"/>
    <property type="evidence" value="ECO:0007669"/>
    <property type="project" value="TreeGrafter"/>
</dbReference>
<dbReference type="EC" id="6.3.4.4" evidence="7 8"/>
<evidence type="ECO:0000256" key="7">
    <source>
        <dbReference type="HAMAP-Rule" id="MF_00011"/>
    </source>
</evidence>
<dbReference type="GO" id="GO:0005525">
    <property type="term" value="F:GTP binding"/>
    <property type="evidence" value="ECO:0007669"/>
    <property type="project" value="UniProtKB-UniRule"/>
</dbReference>
<evidence type="ECO:0000256" key="3">
    <source>
        <dbReference type="ARBA" id="ARBA00022741"/>
    </source>
</evidence>
<sequence>MKTDFLNGRKTVAVIGGQFGDEGKGKIVDLLMTYWGGIDVRGTGGANAGHTACVDGTSYAFRLLPSGILHDRDGKINIIGPGVAFNPKVACKELDTLHTAGFSTHNLQISHRAHLVLPHHLLLDQVRELKRGSERIGTTLNGIGPTYECHFSRTGMTVNDLQNGKSFFRNKLERNLREMRDLFAQIDPAYLKKVLAGDKFENGRFYAGRSAVLDLDAITETYINYGERIAQYITDTDAFLAGVVGEENIVLEGAQATMLSVHYGTYPDVTSSDCTDQGLAQGAGIRERHIDLVLLVLKAFYMSRVGNGAFPTELGGRDSAVWCDHRTIIDEETRFPDASINDPDEFIRGVGIRRVGKEFGTVTKRLRRVGWFDLPLAHYAIRCAGPNVELVLTKLDVLEGCDQIKTCHAYEYRGPDHVYAGRQYRNGDVLPVAVPNSEILRHCTPLYSSFTGWVTPTSSMRSAADFPLGLRKPASFVQDQLQRTIRMISVGPDREQTIVV</sequence>
<dbReference type="Gene3D" id="3.90.170.10">
    <property type="entry name" value="Adenylosuccinate Synthetase, subunit A, domain 3"/>
    <property type="match status" value="1"/>
</dbReference>
<comment type="subcellular location">
    <subcellularLocation>
        <location evidence="7">Cytoplasm</location>
    </subcellularLocation>
</comment>
<dbReference type="InterPro" id="IPR042110">
    <property type="entry name" value="Adenylosuccinate_synth_dom2"/>
</dbReference>
<keyword evidence="7" id="KW-0963">Cytoplasm</keyword>
<gene>
    <name evidence="7" type="primary">purA</name>
    <name evidence="9" type="ORF">A3B30_01630</name>
</gene>
<feature type="active site" description="Proton acceptor" evidence="7">
    <location>
        <position position="21"/>
    </location>
</feature>
<evidence type="ECO:0000313" key="9">
    <source>
        <dbReference type="EMBL" id="OGY92032.1"/>
    </source>
</evidence>
<evidence type="ECO:0000256" key="4">
    <source>
        <dbReference type="ARBA" id="ARBA00022755"/>
    </source>
</evidence>
<feature type="binding site" description="in other chain" evidence="7">
    <location>
        <begin position="47"/>
        <end position="50"/>
    </location>
    <ligand>
        <name>IMP</name>
        <dbReference type="ChEBI" id="CHEBI:58053"/>
        <note>ligand shared between dimeric partners</note>
    </ligand>
</feature>
<feature type="binding site" description="in other chain" evidence="7">
    <location>
        <begin position="21"/>
        <end position="24"/>
    </location>
    <ligand>
        <name>IMP</name>
        <dbReference type="ChEBI" id="CHEBI:58053"/>
        <note>ligand shared between dimeric partners</note>
    </ligand>
</feature>
<feature type="binding site" evidence="7">
    <location>
        <position position="21"/>
    </location>
    <ligand>
        <name>Mg(2+)</name>
        <dbReference type="ChEBI" id="CHEBI:18420"/>
    </ligand>
</feature>
<name>A0A1G2BSN7_9BACT</name>
<dbReference type="GO" id="GO:0004019">
    <property type="term" value="F:adenylosuccinate synthase activity"/>
    <property type="evidence" value="ECO:0007669"/>
    <property type="project" value="UniProtKB-UniRule"/>
</dbReference>
<dbReference type="InterPro" id="IPR001114">
    <property type="entry name" value="Adenylosuccinate_synthetase"/>
</dbReference>
<dbReference type="InterPro" id="IPR018220">
    <property type="entry name" value="Adenylosuccin_syn_GTP-bd"/>
</dbReference>
<comment type="pathway">
    <text evidence="7 8">Purine metabolism; AMP biosynthesis via de novo pathway; AMP from IMP: step 1/2.</text>
</comment>
<dbReference type="AlphaFoldDB" id="A0A1G2BSN7"/>
<keyword evidence="6 7" id="KW-0342">GTP-binding</keyword>
<accession>A0A1G2BSN7</accession>
<dbReference type="PANTHER" id="PTHR11846:SF0">
    <property type="entry name" value="ADENYLOSUCCINATE SYNTHETASE"/>
    <property type="match status" value="1"/>
</dbReference>
<dbReference type="Gene3D" id="1.10.300.10">
    <property type="entry name" value="Adenylosuccinate Synthetase, subunit A, domain 2"/>
    <property type="match status" value="1"/>
</dbReference>
<evidence type="ECO:0000313" key="10">
    <source>
        <dbReference type="Proteomes" id="UP000178248"/>
    </source>
</evidence>
<comment type="cofactor">
    <cofactor evidence="7">
        <name>Mg(2+)</name>
        <dbReference type="ChEBI" id="CHEBI:18420"/>
    </cofactor>
    <text evidence="7">Binds 1 Mg(2+) ion per subunit.</text>
</comment>
<feature type="binding site" evidence="7">
    <location>
        <begin position="394"/>
        <end position="396"/>
    </location>
    <ligand>
        <name>GTP</name>
        <dbReference type="ChEBI" id="CHEBI:37565"/>
    </ligand>
</feature>
<proteinExistence type="inferred from homology"/>
<feature type="binding site" description="in other chain" evidence="7">
    <location>
        <position position="139"/>
    </location>
    <ligand>
        <name>IMP</name>
        <dbReference type="ChEBI" id="CHEBI:58053"/>
        <note>ligand shared between dimeric partners</note>
    </ligand>
</feature>
<dbReference type="SUPFAM" id="SSF52540">
    <property type="entry name" value="P-loop containing nucleoside triphosphate hydrolases"/>
    <property type="match status" value="1"/>
</dbReference>
<dbReference type="GO" id="GO:0044208">
    <property type="term" value="P:'de novo' AMP biosynthetic process"/>
    <property type="evidence" value="ECO:0007669"/>
    <property type="project" value="UniProtKB-UniRule"/>
</dbReference>
<dbReference type="UniPathway" id="UPA00075">
    <property type="reaction ID" value="UER00335"/>
</dbReference>
<comment type="caution">
    <text evidence="9">The sequence shown here is derived from an EMBL/GenBank/DDBJ whole genome shotgun (WGS) entry which is preliminary data.</text>
</comment>
<keyword evidence="1 7" id="KW-0436">Ligase</keyword>
<feature type="binding site" description="in other chain" evidence="7">
    <location>
        <position position="270"/>
    </location>
    <ligand>
        <name>IMP</name>
        <dbReference type="ChEBI" id="CHEBI:58053"/>
        <note>ligand shared between dimeric partners</note>
    </ligand>
</feature>
<protein>
    <recommendedName>
        <fullName evidence="7 8">Adenylosuccinate synthetase</fullName>
        <shortName evidence="7">AMPSase</shortName>
        <shortName evidence="7">AdSS</shortName>
        <ecNumber evidence="7 8">6.3.4.4</ecNumber>
    </recommendedName>
    <alternativeName>
        <fullName evidence="7">IMP--aspartate ligase</fullName>
    </alternativeName>
</protein>
<evidence type="ECO:0000256" key="8">
    <source>
        <dbReference type="RuleBase" id="RU000520"/>
    </source>
</evidence>